<dbReference type="Proteomes" id="UP000663829">
    <property type="component" value="Unassembled WGS sequence"/>
</dbReference>
<dbReference type="PANTHER" id="PTHR13070:SF0">
    <property type="entry name" value="TRNA-SPLICING ENDONUCLEASE SUBUNIT SEN34"/>
    <property type="match status" value="1"/>
</dbReference>
<comment type="similarity">
    <text evidence="1 4">Belongs to the tRNA-intron endonuclease family.</text>
</comment>
<dbReference type="SUPFAM" id="SSF53032">
    <property type="entry name" value="tRNA-intron endonuclease catalytic domain-like"/>
    <property type="match status" value="1"/>
</dbReference>
<evidence type="ECO:0000256" key="2">
    <source>
        <dbReference type="ARBA" id="ARBA00022694"/>
    </source>
</evidence>
<comment type="caution">
    <text evidence="8">The sequence shown here is derived from an EMBL/GenBank/DDBJ whole genome shotgun (WGS) entry which is preliminary data.</text>
</comment>
<proteinExistence type="inferred from homology"/>
<organism evidence="8 10">
    <name type="scientific">Didymodactylos carnosus</name>
    <dbReference type="NCBI Taxonomy" id="1234261"/>
    <lineage>
        <taxon>Eukaryota</taxon>
        <taxon>Metazoa</taxon>
        <taxon>Spiralia</taxon>
        <taxon>Gnathifera</taxon>
        <taxon>Rotifera</taxon>
        <taxon>Eurotatoria</taxon>
        <taxon>Bdelloidea</taxon>
        <taxon>Philodinida</taxon>
        <taxon>Philodinidae</taxon>
        <taxon>Didymodactylos</taxon>
    </lineage>
</organism>
<dbReference type="CDD" id="cd22363">
    <property type="entry name" value="tRNA-intron_lyase_C"/>
    <property type="match status" value="1"/>
</dbReference>
<dbReference type="Pfam" id="PF01974">
    <property type="entry name" value="tRNA_int_endo"/>
    <property type="match status" value="1"/>
</dbReference>
<feature type="active site" evidence="5">
    <location>
        <position position="265"/>
    </location>
</feature>
<evidence type="ECO:0000313" key="10">
    <source>
        <dbReference type="Proteomes" id="UP000663829"/>
    </source>
</evidence>
<keyword evidence="2 4" id="KW-0819">tRNA processing</keyword>
<dbReference type="Pfam" id="PF26577">
    <property type="entry name" value="TSEN34_N"/>
    <property type="match status" value="1"/>
</dbReference>
<evidence type="ECO:0000313" key="8">
    <source>
        <dbReference type="EMBL" id="CAF0989005.1"/>
    </source>
</evidence>
<dbReference type="InterPro" id="IPR006677">
    <property type="entry name" value="tRNA_intron_Endonuc_cat-like"/>
</dbReference>
<name>A0A814G515_9BILA</name>
<dbReference type="InterPro" id="IPR036167">
    <property type="entry name" value="tRNA_intron_Endo_cat-like_sf"/>
</dbReference>
<dbReference type="InterPro" id="IPR016690">
    <property type="entry name" value="TSEN34"/>
</dbReference>
<evidence type="ECO:0000256" key="1">
    <source>
        <dbReference type="ARBA" id="ARBA00008078"/>
    </source>
</evidence>
<evidence type="ECO:0000313" key="9">
    <source>
        <dbReference type="EMBL" id="CAF3761149.1"/>
    </source>
</evidence>
<gene>
    <name evidence="8" type="ORF">GPM918_LOCUS13154</name>
    <name evidence="9" type="ORF">SRO942_LOCUS13154</name>
</gene>
<dbReference type="OrthoDB" id="48041at2759"/>
<feature type="domain" description="TSEN34 N-terminal" evidence="7">
    <location>
        <begin position="6"/>
        <end position="73"/>
    </location>
</feature>
<feature type="domain" description="tRNA intron endonuclease catalytic" evidence="6">
    <location>
        <begin position="229"/>
        <end position="309"/>
    </location>
</feature>
<keyword evidence="10" id="KW-1185">Reference proteome</keyword>
<dbReference type="GO" id="GO:0000214">
    <property type="term" value="C:tRNA-intron endonuclease complex"/>
    <property type="evidence" value="ECO:0007669"/>
    <property type="project" value="UniProtKB-UniRule"/>
</dbReference>
<dbReference type="InterPro" id="IPR059049">
    <property type="entry name" value="TSEN34_N"/>
</dbReference>
<comment type="function">
    <text evidence="4">Constitutes one of the two catalytic subunit of the tRNA-splicing endonuclease complex, a complex responsible for identification and cleavage of the splice sites in pre-tRNA. It cleaves pre-tRNA at the 5'- and 3'-splice sites to release the intron. The products are an intron and two tRNA half-molecules bearing 2',3'-cyclic phosphate and 5'-OH termini. There are no conserved sequences at the splice sites, but the intron is invariably located at the same site in the gene, placing the splice sites an invariant distance from the constant structural features of the tRNA body.</text>
</comment>
<feature type="active site" evidence="5">
    <location>
        <position position="299"/>
    </location>
</feature>
<dbReference type="GO" id="GO:0000213">
    <property type="term" value="F:tRNA-intron lyase activity"/>
    <property type="evidence" value="ECO:0007669"/>
    <property type="project" value="UniProtKB-UniRule"/>
</dbReference>
<dbReference type="Gene3D" id="3.40.1350.10">
    <property type="match status" value="1"/>
</dbReference>
<feature type="active site" evidence="5">
    <location>
        <position position="257"/>
    </location>
</feature>
<keyword evidence="3 4" id="KW-0456">Lyase</keyword>
<evidence type="ECO:0000256" key="3">
    <source>
        <dbReference type="ARBA" id="ARBA00023239"/>
    </source>
</evidence>
<dbReference type="PANTHER" id="PTHR13070">
    <property type="entry name" value="TRNA-SPLICING ENDONUCLEASE SUBUNIT SEN34-RELATED"/>
    <property type="match status" value="1"/>
</dbReference>
<evidence type="ECO:0000256" key="5">
    <source>
        <dbReference type="PIRSR" id="PIRSR017250-50"/>
    </source>
</evidence>
<dbReference type="EMBL" id="CAJOBC010002981">
    <property type="protein sequence ID" value="CAF3761149.1"/>
    <property type="molecule type" value="Genomic_DNA"/>
</dbReference>
<dbReference type="InterPro" id="IPR011856">
    <property type="entry name" value="tRNA_endonuc-like_dom_sf"/>
</dbReference>
<dbReference type="EC" id="4.6.1.16" evidence="4"/>
<dbReference type="GO" id="GO:0000379">
    <property type="term" value="P:tRNA-type intron splice site recognition and cleavage"/>
    <property type="evidence" value="ECO:0007669"/>
    <property type="project" value="UniProtKB-UniRule"/>
</dbReference>
<evidence type="ECO:0000259" key="6">
    <source>
        <dbReference type="Pfam" id="PF01974"/>
    </source>
</evidence>
<accession>A0A814G515</accession>
<reference evidence="8" key="1">
    <citation type="submission" date="2021-02" db="EMBL/GenBank/DDBJ databases">
        <authorList>
            <person name="Nowell W R."/>
        </authorList>
    </citation>
    <scope>NUCLEOTIDE SEQUENCE</scope>
</reference>
<dbReference type="PIRSF" id="PIRSF017250">
    <property type="entry name" value="tRNA_splic_SEN34"/>
    <property type="match status" value="1"/>
</dbReference>
<dbReference type="GO" id="GO:0003676">
    <property type="term" value="F:nucleic acid binding"/>
    <property type="evidence" value="ECO:0007669"/>
    <property type="project" value="InterPro"/>
</dbReference>
<protein>
    <recommendedName>
        <fullName evidence="4">tRNA-splicing endonuclease subunit Sen34</fullName>
        <ecNumber evidence="4">4.6.1.16</ecNumber>
    </recommendedName>
</protein>
<dbReference type="EMBL" id="CAJNOQ010002981">
    <property type="protein sequence ID" value="CAF0989005.1"/>
    <property type="molecule type" value="Genomic_DNA"/>
</dbReference>
<sequence length="328" mass="38170">MSSRIRCYLIEKQYGLIFNIDDIRLLREKYRIIGCFTGSSVAFPRQNNELSIPLELSIEECFVLLNQKLIQLFELKTFSPITDQNRLTYLKHLELDCQQQMINSINSRINDMLSKRQFILENSQMLSTIEQDEEEEEESVNNLLTKFDSTFVQILNTNNSWLNCQQSLTIKEKLILLNEFKNRNKKSSLDPHTHTLVEIPIESYRQHELIPILDILSDLSLINNNDKKLRCHVFQDLWIKGYFISNGQKFGGDFLVYTNDPHICHSTFIIHCIQRTTTANQIPLISLIAKGRLASNVNKTSVIATYKQSITIDDDEKIDYLSINWTGI</sequence>
<evidence type="ECO:0000259" key="7">
    <source>
        <dbReference type="Pfam" id="PF26577"/>
    </source>
</evidence>
<dbReference type="Proteomes" id="UP000681722">
    <property type="component" value="Unassembled WGS sequence"/>
</dbReference>
<dbReference type="AlphaFoldDB" id="A0A814G515"/>
<evidence type="ECO:0000256" key="4">
    <source>
        <dbReference type="PIRNR" id="PIRNR017250"/>
    </source>
</evidence>